<organism evidence="1 2">
    <name type="scientific">Solanum commersonii</name>
    <name type="common">Commerson's wild potato</name>
    <name type="synonym">Commerson's nightshade</name>
    <dbReference type="NCBI Taxonomy" id="4109"/>
    <lineage>
        <taxon>Eukaryota</taxon>
        <taxon>Viridiplantae</taxon>
        <taxon>Streptophyta</taxon>
        <taxon>Embryophyta</taxon>
        <taxon>Tracheophyta</taxon>
        <taxon>Spermatophyta</taxon>
        <taxon>Magnoliopsida</taxon>
        <taxon>eudicotyledons</taxon>
        <taxon>Gunneridae</taxon>
        <taxon>Pentapetalae</taxon>
        <taxon>asterids</taxon>
        <taxon>lamiids</taxon>
        <taxon>Solanales</taxon>
        <taxon>Solanaceae</taxon>
        <taxon>Solanoideae</taxon>
        <taxon>Solaneae</taxon>
        <taxon>Solanum</taxon>
    </lineage>
</organism>
<dbReference type="AlphaFoldDB" id="A0A9J6AY38"/>
<comment type="caution">
    <text evidence="1">The sequence shown here is derived from an EMBL/GenBank/DDBJ whole genome shotgun (WGS) entry which is preliminary data.</text>
</comment>
<gene>
    <name evidence="1" type="ORF">H5410_000732</name>
</gene>
<protein>
    <submittedName>
        <fullName evidence="1">Uncharacterized protein</fullName>
    </submittedName>
</protein>
<reference evidence="1 2" key="1">
    <citation type="submission" date="2020-09" db="EMBL/GenBank/DDBJ databases">
        <title>De no assembly of potato wild relative species, Solanum commersonii.</title>
        <authorList>
            <person name="Cho K."/>
        </authorList>
    </citation>
    <scope>NUCLEOTIDE SEQUENCE [LARGE SCALE GENOMIC DNA]</scope>
    <source>
        <strain evidence="1">LZ3.2</strain>
        <tissue evidence="1">Leaf</tissue>
    </source>
</reference>
<accession>A0A9J6AY38</accession>
<dbReference type="InterPro" id="IPR028919">
    <property type="entry name" value="Viral_movement"/>
</dbReference>
<dbReference type="EMBL" id="JACXVP010000001">
    <property type="protein sequence ID" value="KAG5629015.1"/>
    <property type="molecule type" value="Genomic_DNA"/>
</dbReference>
<keyword evidence="2" id="KW-1185">Reference proteome</keyword>
<evidence type="ECO:0000313" key="2">
    <source>
        <dbReference type="Proteomes" id="UP000824120"/>
    </source>
</evidence>
<dbReference type="Proteomes" id="UP000824120">
    <property type="component" value="Chromosome 1"/>
</dbReference>
<dbReference type="Pfam" id="PF01107">
    <property type="entry name" value="MP"/>
    <property type="match status" value="1"/>
</dbReference>
<dbReference type="PANTHER" id="PTHR47599">
    <property type="entry name" value="CELL-TO-CELL MOVEMENT PROTEIN"/>
    <property type="match status" value="1"/>
</dbReference>
<dbReference type="InterPro" id="IPR051596">
    <property type="entry name" value="Caulimoviridae_Movement"/>
</dbReference>
<dbReference type="PANTHER" id="PTHR47599:SF2">
    <property type="match status" value="1"/>
</dbReference>
<dbReference type="OrthoDB" id="1436172at2759"/>
<evidence type="ECO:0000313" key="1">
    <source>
        <dbReference type="EMBL" id="KAG5629015.1"/>
    </source>
</evidence>
<proteinExistence type="predicted"/>
<sequence length="241" mass="27271">MRSETSEDMHEAQPYEEGAPRDIEFYKSQYKFLHIGMVQIAFKPLTLKGLPETFLAALRDARNIIFRQSLMGSIESTVAYGPLSLTDSNILDALTLNVKTHGYNYAAGSELICLSYRIYFKLLATLNPRCKLYDTSDQTILVETNFVKSKFDEKSIPYSRHSFASDRRLTIQHISPIEPCYGLARNRAASLHTLTTVIAAEKQKIKIDPRLNIVQTNDKSSDVSDKDISSVSEMDFNLNDT</sequence>
<name>A0A9J6AY38_SOLCO</name>